<dbReference type="SMART" id="SM00360">
    <property type="entry name" value="RRM"/>
    <property type="match status" value="2"/>
</dbReference>
<comment type="caution">
    <text evidence="3">The sequence shown here is derived from an EMBL/GenBank/DDBJ whole genome shotgun (WGS) entry which is preliminary data.</text>
</comment>
<evidence type="ECO:0000313" key="3">
    <source>
        <dbReference type="EMBL" id="CAI2370356.1"/>
    </source>
</evidence>
<dbReference type="CDD" id="cd00590">
    <property type="entry name" value="RRM_SF"/>
    <property type="match status" value="1"/>
</dbReference>
<dbReference type="Proteomes" id="UP001295684">
    <property type="component" value="Unassembled WGS sequence"/>
</dbReference>
<evidence type="ECO:0000313" key="4">
    <source>
        <dbReference type="Proteomes" id="UP001295684"/>
    </source>
</evidence>
<dbReference type="CDD" id="cd12285">
    <property type="entry name" value="RRM3_RBM39_like"/>
    <property type="match status" value="1"/>
</dbReference>
<evidence type="ECO:0000256" key="1">
    <source>
        <dbReference type="PROSITE-ProRule" id="PRU00176"/>
    </source>
</evidence>
<accession>A0AAD1UJ53</accession>
<keyword evidence="1" id="KW-0694">RNA-binding</keyword>
<proteinExistence type="predicted"/>
<gene>
    <name evidence="3" type="ORF">ECRASSUSDP1_LOCUS11667</name>
</gene>
<dbReference type="InterPro" id="IPR012677">
    <property type="entry name" value="Nucleotide-bd_a/b_plait_sf"/>
</dbReference>
<name>A0AAD1UJ53_EUPCR</name>
<dbReference type="GO" id="GO:0003723">
    <property type="term" value="F:RNA binding"/>
    <property type="evidence" value="ECO:0007669"/>
    <property type="project" value="UniProtKB-UniRule"/>
</dbReference>
<organism evidence="3 4">
    <name type="scientific">Euplotes crassus</name>
    <dbReference type="NCBI Taxonomy" id="5936"/>
    <lineage>
        <taxon>Eukaryota</taxon>
        <taxon>Sar</taxon>
        <taxon>Alveolata</taxon>
        <taxon>Ciliophora</taxon>
        <taxon>Intramacronucleata</taxon>
        <taxon>Spirotrichea</taxon>
        <taxon>Hypotrichia</taxon>
        <taxon>Euplotida</taxon>
        <taxon>Euplotidae</taxon>
        <taxon>Moneuplotes</taxon>
    </lineage>
</organism>
<dbReference type="AlphaFoldDB" id="A0AAD1UJ53"/>
<dbReference type="InterPro" id="IPR000504">
    <property type="entry name" value="RRM_dom"/>
</dbReference>
<dbReference type="GO" id="GO:0005634">
    <property type="term" value="C:nucleus"/>
    <property type="evidence" value="ECO:0007669"/>
    <property type="project" value="InterPro"/>
</dbReference>
<dbReference type="InterPro" id="IPR035979">
    <property type="entry name" value="RBD_domain_sf"/>
</dbReference>
<keyword evidence="4" id="KW-1185">Reference proteome</keyword>
<dbReference type="PROSITE" id="PS50102">
    <property type="entry name" value="RRM"/>
    <property type="match status" value="1"/>
</dbReference>
<dbReference type="Pfam" id="PF00076">
    <property type="entry name" value="RRM_1"/>
    <property type="match status" value="1"/>
</dbReference>
<feature type="domain" description="RRM" evidence="2">
    <location>
        <begin position="1"/>
        <end position="76"/>
    </location>
</feature>
<dbReference type="PANTHER" id="PTHR48036">
    <property type="entry name" value="SPLICING FACTOR (PAD-1), PUTATIVE (AFU_ORTHOLOGUE AFUA_1G15810)-RELATED"/>
    <property type="match status" value="1"/>
</dbReference>
<protein>
    <recommendedName>
        <fullName evidence="2">RRM domain-containing protein</fullName>
    </recommendedName>
</protein>
<dbReference type="Gene3D" id="3.30.70.330">
    <property type="match status" value="2"/>
</dbReference>
<dbReference type="SUPFAM" id="SSF54928">
    <property type="entry name" value="RNA-binding domain, RBD"/>
    <property type="match status" value="2"/>
</dbReference>
<dbReference type="GO" id="GO:0006397">
    <property type="term" value="P:mRNA processing"/>
    <property type="evidence" value="ECO:0007669"/>
    <property type="project" value="InterPro"/>
</dbReference>
<evidence type="ECO:0000259" key="2">
    <source>
        <dbReference type="PROSITE" id="PS50102"/>
    </source>
</evidence>
<dbReference type="EMBL" id="CAMPGE010011528">
    <property type="protein sequence ID" value="CAI2370356.1"/>
    <property type="molecule type" value="Genomic_DNA"/>
</dbReference>
<dbReference type="InterPro" id="IPR006509">
    <property type="entry name" value="RBM39_SF"/>
</dbReference>
<reference evidence="3" key="1">
    <citation type="submission" date="2023-07" db="EMBL/GenBank/DDBJ databases">
        <authorList>
            <consortium name="AG Swart"/>
            <person name="Singh M."/>
            <person name="Singh A."/>
            <person name="Seah K."/>
            <person name="Emmerich C."/>
        </authorList>
    </citation>
    <scope>NUCLEOTIDE SEQUENCE</scope>
    <source>
        <strain evidence="3">DP1</strain>
    </source>
</reference>
<sequence>MKIYIYGLTSENDVRQVFSPFGEIELIELPRDPYSRKSKKVAFVTFCRRRDAKAAIKEMDGYKAKSTRLEVREAKKNESEYYRDMGPDLDLEEKGFTIGSGRSRAALIIELNRGKEETNDLLVKQSDLNAASNCILLNNLFDPTSVDLEKELHFYREIEDQVLNICEEVGKVDKVWVDIKSQGNVWVKFSKDSIKGAQKAQETMNNRFFDEREIRASFIPEKIYNAKVPE</sequence>